<dbReference type="InterPro" id="IPR002725">
    <property type="entry name" value="YgjP-like_metallopeptidase"/>
</dbReference>
<dbReference type="PANTHER" id="PTHR30399">
    <property type="entry name" value="UNCHARACTERIZED PROTEIN YGJP"/>
    <property type="match status" value="1"/>
</dbReference>
<dbReference type="Pfam" id="PF01863">
    <property type="entry name" value="YgjP-like"/>
    <property type="match status" value="1"/>
</dbReference>
<evidence type="ECO:0000259" key="1">
    <source>
        <dbReference type="Pfam" id="PF01863"/>
    </source>
</evidence>
<proteinExistence type="predicted"/>
<evidence type="ECO:0000313" key="2">
    <source>
        <dbReference type="EMBL" id="QOY53452.1"/>
    </source>
</evidence>
<dbReference type="CDD" id="cd07344">
    <property type="entry name" value="M48_yhfN_like"/>
    <property type="match status" value="1"/>
</dbReference>
<reference evidence="2 3" key="1">
    <citation type="submission" date="2020-05" db="EMBL/GenBank/DDBJ databases">
        <title>Sulfurimonas marisnigri, sp. nov., and Sulfurimonas baltica, sp. nov., manganese oxide reducing chemolithoautotrophs of the class Epsilonproteobacteria isolated from the pelagic redoxclines of the Black and Baltic Seas and emended description of the genus Sulfurimonas.</title>
        <authorList>
            <person name="Henkel J.V."/>
            <person name="Laudan C."/>
            <person name="Werner J."/>
            <person name="Neu T."/>
            <person name="Plewe S."/>
            <person name="Sproer C."/>
            <person name="Bunk B."/>
            <person name="Schulz-Vogt H.N."/>
        </authorList>
    </citation>
    <scope>NUCLEOTIDE SEQUENCE [LARGE SCALE GENOMIC DNA]</scope>
    <source>
        <strain evidence="2 3">GD2</strain>
    </source>
</reference>
<dbReference type="Proteomes" id="UP000593994">
    <property type="component" value="Chromosome"/>
</dbReference>
<dbReference type="KEGG" id="sbal:HUE88_06420"/>
<dbReference type="PANTHER" id="PTHR30399:SF1">
    <property type="entry name" value="UTP PYROPHOSPHATASE"/>
    <property type="match status" value="1"/>
</dbReference>
<sequence length="219" mass="26075">MTNEITFKDLNILHVCNPKLKNSYISICKKGFIKLKTPRVSDRFIQNLLSKKELWIRKQLLHVSQNKPLQINLEDEVLLFGEVYSIDAQEAKELRCYLEKLKKPDEKNVIKCYDNFYKLYASQYIVPKVEQFSKLMNLDYEEIKFKKMRSRWGSCSSKRVITLNTQLIKIDKELIDYIIVHELAHLTHMNHSRKFHDLVDMYISNAKDLNKRLKAIHLL</sequence>
<feature type="domain" description="YgjP-like metallopeptidase" evidence="1">
    <location>
        <begin position="22"/>
        <end position="214"/>
    </location>
</feature>
<dbReference type="InterPro" id="IPR053136">
    <property type="entry name" value="UTP_pyrophosphatase-like"/>
</dbReference>
<gene>
    <name evidence="2" type="ORF">HUE88_06420</name>
</gene>
<dbReference type="EMBL" id="CP054492">
    <property type="protein sequence ID" value="QOY53452.1"/>
    <property type="molecule type" value="Genomic_DNA"/>
</dbReference>
<dbReference type="Gene3D" id="3.30.2010.10">
    <property type="entry name" value="Metalloproteases ('zincins'), catalytic domain"/>
    <property type="match status" value="1"/>
</dbReference>
<protein>
    <submittedName>
        <fullName evidence="2">M48 family metallopeptidase</fullName>
    </submittedName>
</protein>
<name>A0A7S7LY10_9BACT</name>
<accession>A0A7S7LY10</accession>
<dbReference type="AlphaFoldDB" id="A0A7S7LY10"/>
<keyword evidence="3" id="KW-1185">Reference proteome</keyword>
<evidence type="ECO:0000313" key="3">
    <source>
        <dbReference type="Proteomes" id="UP000593994"/>
    </source>
</evidence>
<organism evidence="2 3">
    <name type="scientific">Candidatus Sulfurimonas baltica</name>
    <dbReference type="NCBI Taxonomy" id="2740404"/>
    <lineage>
        <taxon>Bacteria</taxon>
        <taxon>Pseudomonadati</taxon>
        <taxon>Campylobacterota</taxon>
        <taxon>Epsilonproteobacteria</taxon>
        <taxon>Campylobacterales</taxon>
        <taxon>Sulfurimonadaceae</taxon>
        <taxon>Sulfurimonas</taxon>
    </lineage>
</organism>